<dbReference type="AlphaFoldDB" id="A0A6G8AWP0"/>
<evidence type="ECO:0000313" key="2">
    <source>
        <dbReference type="EMBL" id="QIL49365.1"/>
    </source>
</evidence>
<name>A0A6G8AWP0_9ENTE</name>
<protein>
    <recommendedName>
        <fullName evidence="1">Helicase Helix-turn-helix domain-containing protein</fullName>
    </recommendedName>
</protein>
<feature type="domain" description="Helicase Helix-turn-helix" evidence="1">
    <location>
        <begin position="250"/>
        <end position="339"/>
    </location>
</feature>
<reference evidence="2 3" key="1">
    <citation type="submission" date="2020-03" db="EMBL/GenBank/DDBJ databases">
        <title>Vagococcus sp. nov., isolated from beetles.</title>
        <authorList>
            <person name="Hyun D.-W."/>
            <person name="Bae J.-W."/>
        </authorList>
    </citation>
    <scope>NUCLEOTIDE SEQUENCE [LARGE SCALE GENOMIC DNA]</scope>
    <source>
        <strain evidence="2 3">HDW17B</strain>
    </source>
</reference>
<accession>A0A6G8AWP0</accession>
<dbReference type="Pfam" id="PF14493">
    <property type="entry name" value="HTH_40"/>
    <property type="match status" value="1"/>
</dbReference>
<organism evidence="2 3">
    <name type="scientific">Vagococcus hydrophili</name>
    <dbReference type="NCBI Taxonomy" id="2714947"/>
    <lineage>
        <taxon>Bacteria</taxon>
        <taxon>Bacillati</taxon>
        <taxon>Bacillota</taxon>
        <taxon>Bacilli</taxon>
        <taxon>Lactobacillales</taxon>
        <taxon>Enterococcaceae</taxon>
        <taxon>Vagococcus</taxon>
    </lineage>
</organism>
<sequence length="350" mass="42568">MTYYHHFILHCFESKQPMRVSTLYHLLKGKRTTSILSYAYFYDLLEYFNLFSKQQESSYLKTIQELIQNGYLEVLEEGVVQITDEGLLLLINQKAKPNLSSLNQLKYYKWDLKYWQRLLFVTQVISEKSFKEKNYVPIENNVFRQQQLKRWLKKQDEKIIENIYDEWRFIADQLPKDDQIYIFKQLVGHEHVGQTFQQITENQETDLIFSYLEFKNILHEMIELIEEFQDKLPIFFGMMGEEKQLLKEESYLVTKKIYEKTQSVREVAQVRNLKESTITDHLLESFLISTSKEEIILNESLNRQILDKFRVEQPDFRRWRFSDVRKEMPNLSFYEFKMYQFFLVEQEKVL</sequence>
<keyword evidence="3" id="KW-1185">Reference proteome</keyword>
<dbReference type="Proteomes" id="UP000501747">
    <property type="component" value="Chromosome"/>
</dbReference>
<dbReference type="EMBL" id="CP049887">
    <property type="protein sequence ID" value="QIL49365.1"/>
    <property type="molecule type" value="Genomic_DNA"/>
</dbReference>
<dbReference type="KEGG" id="vhy:G7082_13095"/>
<dbReference type="InterPro" id="IPR029491">
    <property type="entry name" value="Helicase_HTH"/>
</dbReference>
<evidence type="ECO:0000313" key="3">
    <source>
        <dbReference type="Proteomes" id="UP000501747"/>
    </source>
</evidence>
<gene>
    <name evidence="2" type="ORF">G7082_13095</name>
</gene>
<dbReference type="RefSeq" id="WP_166035601.1">
    <property type="nucleotide sequence ID" value="NZ_CP049887.1"/>
</dbReference>
<evidence type="ECO:0000259" key="1">
    <source>
        <dbReference type="Pfam" id="PF14493"/>
    </source>
</evidence>
<proteinExistence type="predicted"/>